<gene>
    <name evidence="2" type="ORF">GZ085_00595</name>
</gene>
<dbReference type="AlphaFoldDB" id="A0A7C9P4T0"/>
<comment type="caution">
    <text evidence="2">The sequence shown here is derived from an EMBL/GenBank/DDBJ whole genome shotgun (WGS) entry which is preliminary data.</text>
</comment>
<dbReference type="GO" id="GO:0016758">
    <property type="term" value="F:hexosyltransferase activity"/>
    <property type="evidence" value="ECO:0007669"/>
    <property type="project" value="UniProtKB-ARBA"/>
</dbReference>
<dbReference type="EMBL" id="JAAFGW010000004">
    <property type="protein sequence ID" value="NDP46889.1"/>
    <property type="molecule type" value="Genomic_DNA"/>
</dbReference>
<organism evidence="2 3">
    <name type="scientific">Sulfuriferula multivorans</name>
    <dbReference type="NCBI Taxonomy" id="1559896"/>
    <lineage>
        <taxon>Bacteria</taxon>
        <taxon>Pseudomonadati</taxon>
        <taxon>Pseudomonadota</taxon>
        <taxon>Betaproteobacteria</taxon>
        <taxon>Nitrosomonadales</taxon>
        <taxon>Sulfuricellaceae</taxon>
        <taxon>Sulfuriferula</taxon>
    </lineage>
</organism>
<dbReference type="PANTHER" id="PTHR21015">
    <property type="entry name" value="UDP-N-ACETYLGLUCOSAMINE--N-ACETYLMURAMYL-(PENTAPEPTIDE) PYROPHOSPHORYL-UNDECAPRENOL N-ACETYLGLUCOSAMINE TRANSFERASE 1"/>
    <property type="match status" value="1"/>
</dbReference>
<evidence type="ECO:0000313" key="3">
    <source>
        <dbReference type="Proteomes" id="UP000483432"/>
    </source>
</evidence>
<evidence type="ECO:0000313" key="2">
    <source>
        <dbReference type="EMBL" id="NDP46889.1"/>
    </source>
</evidence>
<dbReference type="Proteomes" id="UP000483432">
    <property type="component" value="Unassembled WGS sequence"/>
</dbReference>
<dbReference type="Gene3D" id="3.40.50.2000">
    <property type="entry name" value="Glycogen Phosphorylase B"/>
    <property type="match status" value="2"/>
</dbReference>
<reference evidence="2 3" key="1">
    <citation type="submission" date="2019-09" db="EMBL/GenBank/DDBJ databases">
        <title>H2 Metabolism Revealed by Metagenomic Analysis in Subglacial Sediment of East Antarctica.</title>
        <authorList>
            <person name="Yang Z."/>
            <person name="Zhang Y."/>
            <person name="Lv Y."/>
            <person name="Yan W."/>
            <person name="Xiao X."/>
            <person name="Sun B."/>
            <person name="Ma H."/>
        </authorList>
    </citation>
    <scope>NUCLEOTIDE SEQUENCE [LARGE SCALE GENOMIC DNA]</scope>
    <source>
        <strain evidence="2">Bin2_2</strain>
    </source>
</reference>
<accession>A0A7C9P4T0</accession>
<feature type="domain" description="Erythromycin biosynthesis protein CIII-like C-terminal" evidence="1">
    <location>
        <begin position="260"/>
        <end position="379"/>
    </location>
</feature>
<dbReference type="Pfam" id="PF06722">
    <property type="entry name" value="EryCIII-like_C"/>
    <property type="match status" value="1"/>
</dbReference>
<dbReference type="FunFam" id="3.40.50.2000:FF:000072">
    <property type="entry name" value="Glycosyl transferase"/>
    <property type="match status" value="1"/>
</dbReference>
<evidence type="ECO:0000259" key="1">
    <source>
        <dbReference type="Pfam" id="PF06722"/>
    </source>
</evidence>
<sequence>MESSRKVVLLVAEAVTLAHYGRIATLARTLPANQYKVIVAADPRYRELDPIQGVDFHPIWSIPSSRFARALEQGTPLYDINTLMRYVEDDLALIDAVKPDLIVGDFRLSLAVSAPLRNVPYASVVNAYWSPYADIAYPVPDLPITRVMGLRVGQALFDLVRPFAFALHARPLNLARRRYGLPSLGNDLRVVYSWGNYTLYADVPELVPTRPLPSNHHCLGPPLWSARAPLPEWWGRMTEDKPVVLLTLGSSGRSDLLPMVLSALSDLPITVIAATAGKIDLVNVPENALVADYLPLDSVVQRTSLVICNGGSLMTYQALAFGVPVLGICSNMDQLLNMNAIQALGAGLSLRAESVMPAQLRESVMALLDSTDYAHAADQAGKRFKKVDVGQRFREFVEEVLG</sequence>
<keyword evidence="2" id="KW-0808">Transferase</keyword>
<proteinExistence type="predicted"/>
<name>A0A7C9P4T0_9PROT</name>
<protein>
    <submittedName>
        <fullName evidence="2">Glycosyltransferase</fullName>
    </submittedName>
</protein>
<dbReference type="InterPro" id="IPR010610">
    <property type="entry name" value="EryCIII-like_C"/>
</dbReference>
<dbReference type="PANTHER" id="PTHR21015:SF22">
    <property type="entry name" value="GLYCOSYLTRANSFERASE"/>
    <property type="match status" value="1"/>
</dbReference>
<dbReference type="SUPFAM" id="SSF53756">
    <property type="entry name" value="UDP-Glycosyltransferase/glycogen phosphorylase"/>
    <property type="match status" value="1"/>
</dbReference>